<reference evidence="2" key="1">
    <citation type="submission" date="2022-09" db="EMBL/GenBank/DDBJ databases">
        <title>Intensive care unit water sources are persistently colonized with multi-drug resistant bacteria and are the site of extensive horizontal gene transfer of antibiotic resistance genes.</title>
        <authorList>
            <person name="Diorio-Toth L."/>
        </authorList>
    </citation>
    <scope>NUCLEOTIDE SEQUENCE</scope>
    <source>
        <strain evidence="2">GD04005</strain>
    </source>
</reference>
<dbReference type="Pfam" id="PF22557">
    <property type="entry name" value="DuOB"/>
    <property type="match status" value="1"/>
</dbReference>
<sequence length="249" mass="28367">MAYLLTLAKSFKVGGRCIAGKLIDLNSDKSSINKINQWIRPIPDGTNPTASVPDNFCTLKNGDILKNLDIIEINLIRTSNVQGQPENHFFESSKVWHKVGKLKAEKVFQLVENPHNLWRDPNCSSDRCTQTFVNKEVQQSLYLIKVTDLQITLSKELNTYNNKTTLKTLASFNFGNQKYENLSITCPAIRKILTNQYPQIGQPPKVFPLKNGDDYVLCVSLGPLFKNYHYKFVAAIFDRTGYLQERFNS</sequence>
<evidence type="ECO:0000313" key="2">
    <source>
        <dbReference type="EMBL" id="MDH0564156.1"/>
    </source>
</evidence>
<accession>A0AA42IEZ7</accession>
<dbReference type="Proteomes" id="UP001159329">
    <property type="component" value="Unassembled WGS sequence"/>
</dbReference>
<organism evidence="2 3">
    <name type="scientific">Acinetobacter courvalinii</name>
    <dbReference type="NCBI Taxonomy" id="280147"/>
    <lineage>
        <taxon>Bacteria</taxon>
        <taxon>Pseudomonadati</taxon>
        <taxon>Pseudomonadota</taxon>
        <taxon>Gammaproteobacteria</taxon>
        <taxon>Moraxellales</taxon>
        <taxon>Moraxellaceae</taxon>
        <taxon>Acinetobacter</taxon>
    </lineage>
</organism>
<dbReference type="InterPro" id="IPR054335">
    <property type="entry name" value="DuOB_dom"/>
</dbReference>
<feature type="domain" description="Dual OB-containing" evidence="1">
    <location>
        <begin position="5"/>
        <end position="236"/>
    </location>
</feature>
<dbReference type="EMBL" id="JAOEEO010000002">
    <property type="protein sequence ID" value="MDH0564156.1"/>
    <property type="molecule type" value="Genomic_DNA"/>
</dbReference>
<gene>
    <name evidence="2" type="ORF">N7644_10735</name>
</gene>
<name>A0AA42IEZ7_9GAMM</name>
<dbReference type="AlphaFoldDB" id="A0AA42IEZ7"/>
<protein>
    <recommendedName>
        <fullName evidence="1">Dual OB-containing domain-containing protein</fullName>
    </recommendedName>
</protein>
<dbReference type="RefSeq" id="WP_279695429.1">
    <property type="nucleotide sequence ID" value="NZ_JAOEEO010000002.1"/>
</dbReference>
<evidence type="ECO:0000259" key="1">
    <source>
        <dbReference type="Pfam" id="PF22557"/>
    </source>
</evidence>
<evidence type="ECO:0000313" key="3">
    <source>
        <dbReference type="Proteomes" id="UP001159329"/>
    </source>
</evidence>
<comment type="caution">
    <text evidence="2">The sequence shown here is derived from an EMBL/GenBank/DDBJ whole genome shotgun (WGS) entry which is preliminary data.</text>
</comment>
<proteinExistence type="predicted"/>